<dbReference type="RefSeq" id="WP_052089455.1">
    <property type="nucleotide sequence ID" value="NZ_FZML01000012.1"/>
</dbReference>
<evidence type="ECO:0000256" key="2">
    <source>
        <dbReference type="SAM" id="Phobius"/>
    </source>
</evidence>
<evidence type="ECO:0000313" key="4">
    <source>
        <dbReference type="Proteomes" id="UP000029922"/>
    </source>
</evidence>
<feature type="transmembrane region" description="Helical" evidence="2">
    <location>
        <begin position="50"/>
        <end position="70"/>
    </location>
</feature>
<evidence type="ECO:0008006" key="5">
    <source>
        <dbReference type="Google" id="ProtNLM"/>
    </source>
</evidence>
<evidence type="ECO:0000313" key="3">
    <source>
        <dbReference type="EMBL" id="TLE00076.1"/>
    </source>
</evidence>
<feature type="region of interest" description="Disordered" evidence="1">
    <location>
        <begin position="108"/>
        <end position="127"/>
    </location>
</feature>
<keyword evidence="2" id="KW-0812">Transmembrane</keyword>
<dbReference type="Proteomes" id="UP000029922">
    <property type="component" value="Unassembled WGS sequence"/>
</dbReference>
<reference evidence="3 4" key="1">
    <citation type="journal article" date="2014" name="Genome Announc.">
        <title>Draft genome sequences of eight enterohepatic helicobacter species isolated from both laboratory and wild rodents.</title>
        <authorList>
            <person name="Sheh A."/>
            <person name="Shen Z."/>
            <person name="Fox J.G."/>
        </authorList>
    </citation>
    <scope>NUCLEOTIDE SEQUENCE [LARGE SCALE GENOMIC DNA]</scope>
    <source>
        <strain evidence="3 4">ST1</strain>
    </source>
</reference>
<comment type="caution">
    <text evidence="3">The sequence shown here is derived from an EMBL/GenBank/DDBJ whole genome shotgun (WGS) entry which is preliminary data.</text>
</comment>
<name>A0A4U8TJ36_9HELI</name>
<feature type="compositionally biased region" description="Polar residues" evidence="1">
    <location>
        <begin position="117"/>
        <end position="127"/>
    </location>
</feature>
<organism evidence="3 4">
    <name type="scientific">Helicobacter muridarum</name>
    <dbReference type="NCBI Taxonomy" id="216"/>
    <lineage>
        <taxon>Bacteria</taxon>
        <taxon>Pseudomonadati</taxon>
        <taxon>Campylobacterota</taxon>
        <taxon>Epsilonproteobacteria</taxon>
        <taxon>Campylobacterales</taxon>
        <taxon>Helicobacteraceae</taxon>
        <taxon>Helicobacter</taxon>
    </lineage>
</organism>
<gene>
    <name evidence="3" type="ORF">LS73_005970</name>
</gene>
<keyword evidence="2" id="KW-0472">Membrane</keyword>
<dbReference type="EMBL" id="JRPD02000011">
    <property type="protein sequence ID" value="TLE00076.1"/>
    <property type="molecule type" value="Genomic_DNA"/>
</dbReference>
<sequence length="203" mass="23898">MTIQSEAMQIRIINPRISINIISLRISTAKNSNPQTKYIKIHNRLNFSFIWHYLIFMLYIAICVGCYQPVATFESIGLRSDSKLITNNNIKKEKSNLDHNKDIKITLSDRQNKDGNEQSSKNPATQTKTELNQQYPFIFYKECNKSGFIWLYECQRLGIESIYDAFKLEIPQTKYLHNITMFYHVKESFIRYEVLHNGQNTNQ</sequence>
<accession>A0A4U8TJ36</accession>
<dbReference type="AlphaFoldDB" id="A0A4U8TJ36"/>
<keyword evidence="2" id="KW-1133">Transmembrane helix</keyword>
<protein>
    <recommendedName>
        <fullName evidence="5">Transmembrane protein</fullName>
    </recommendedName>
</protein>
<proteinExistence type="predicted"/>
<evidence type="ECO:0000256" key="1">
    <source>
        <dbReference type="SAM" id="MobiDB-lite"/>
    </source>
</evidence>
<dbReference type="OrthoDB" id="5329583at2"/>